<dbReference type="PROSITE" id="PS50263">
    <property type="entry name" value="CN_HYDROLASE"/>
    <property type="match status" value="1"/>
</dbReference>
<reference evidence="5" key="1">
    <citation type="journal article" date="2019" name="Int. J. Syst. Evol. Microbiol.">
        <title>The Global Catalogue of Microorganisms (GCM) 10K type strain sequencing project: providing services to taxonomists for standard genome sequencing and annotation.</title>
        <authorList>
            <consortium name="The Broad Institute Genomics Platform"/>
            <consortium name="The Broad Institute Genome Sequencing Center for Infectious Disease"/>
            <person name="Wu L."/>
            <person name="Ma J."/>
        </authorList>
    </citation>
    <scope>NUCLEOTIDE SEQUENCE [LARGE SCALE GENOMIC DNA]</scope>
    <source>
        <strain evidence="5">JCM 16373</strain>
    </source>
</reference>
<dbReference type="CDD" id="cd07576">
    <property type="entry name" value="R-amidase_like"/>
    <property type="match status" value="1"/>
</dbReference>
<dbReference type="GO" id="GO:0016787">
    <property type="term" value="F:hydrolase activity"/>
    <property type="evidence" value="ECO:0007669"/>
    <property type="project" value="UniProtKB-KW"/>
</dbReference>
<accession>A0ABP6C093</accession>
<feature type="domain" description="CN hydrolase" evidence="3">
    <location>
        <begin position="10"/>
        <end position="254"/>
    </location>
</feature>
<dbReference type="Gene3D" id="3.60.110.10">
    <property type="entry name" value="Carbon-nitrogen hydrolase"/>
    <property type="match status" value="1"/>
</dbReference>
<dbReference type="InterPro" id="IPR036526">
    <property type="entry name" value="C-N_Hydrolase_sf"/>
</dbReference>
<comment type="similarity">
    <text evidence="1">Belongs to the carbon-nitrogen hydrolase superfamily. NIT1/NIT2 family.</text>
</comment>
<dbReference type="Pfam" id="PF00795">
    <property type="entry name" value="CN_hydrolase"/>
    <property type="match status" value="1"/>
</dbReference>
<dbReference type="Proteomes" id="UP001501447">
    <property type="component" value="Unassembled WGS sequence"/>
</dbReference>
<dbReference type="InterPro" id="IPR003010">
    <property type="entry name" value="C-N_Hydrolase"/>
</dbReference>
<keyword evidence="2 4" id="KW-0378">Hydrolase</keyword>
<name>A0ABP6C093_9ACTN</name>
<comment type="caution">
    <text evidence="4">The sequence shown here is derived from an EMBL/GenBank/DDBJ whole genome shotgun (WGS) entry which is preliminary data.</text>
</comment>
<dbReference type="PANTHER" id="PTHR43674">
    <property type="entry name" value="NITRILASE C965.09-RELATED"/>
    <property type="match status" value="1"/>
</dbReference>
<evidence type="ECO:0000256" key="1">
    <source>
        <dbReference type="ARBA" id="ARBA00010613"/>
    </source>
</evidence>
<evidence type="ECO:0000259" key="3">
    <source>
        <dbReference type="PROSITE" id="PS50263"/>
    </source>
</evidence>
<dbReference type="SUPFAM" id="SSF56317">
    <property type="entry name" value="Carbon-nitrogen hydrolase"/>
    <property type="match status" value="1"/>
</dbReference>
<proteinExistence type="inferred from homology"/>
<keyword evidence="5" id="KW-1185">Reference proteome</keyword>
<gene>
    <name evidence="4" type="ORF">GCM10009863_03570</name>
</gene>
<dbReference type="PROSITE" id="PS01227">
    <property type="entry name" value="UPF0012"/>
    <property type="match status" value="1"/>
</dbReference>
<protein>
    <submittedName>
        <fullName evidence="4">Carbon-nitrogen hydrolase family protein</fullName>
    </submittedName>
</protein>
<evidence type="ECO:0000313" key="4">
    <source>
        <dbReference type="EMBL" id="GAA2593722.1"/>
    </source>
</evidence>
<sequence length="277" mass="29414">MWPFPGPRSVEGVRIALHQTRATGLRALDDAAARAAAQGARLLLTPELSLTGYALGDRVAQYAEPGDGPAAAAVARIAQRHGVAVVYGYPERAAAGGSLHNAVQLISDEGVALANYRKTHLYGPYEAEHYTPGTRLPVQAELAGLRIGLLVCYDVEFPEAVRAHALAGTDLLLVPTALMRSFETVARTLVPARAFESQLYIAYANRVGHEAPRGAGPGAEFDFAGLSCVAAPDGTVPVRADDSSPALLLADIDPALLRASRERNPYLADRRPELYSL</sequence>
<organism evidence="4 5">
    <name type="scientific">Streptomyces axinellae</name>
    <dbReference type="NCBI Taxonomy" id="552788"/>
    <lineage>
        <taxon>Bacteria</taxon>
        <taxon>Bacillati</taxon>
        <taxon>Actinomycetota</taxon>
        <taxon>Actinomycetes</taxon>
        <taxon>Kitasatosporales</taxon>
        <taxon>Streptomycetaceae</taxon>
        <taxon>Streptomyces</taxon>
    </lineage>
</organism>
<evidence type="ECO:0000256" key="2">
    <source>
        <dbReference type="ARBA" id="ARBA00022801"/>
    </source>
</evidence>
<evidence type="ECO:0000313" key="5">
    <source>
        <dbReference type="Proteomes" id="UP001501447"/>
    </source>
</evidence>
<dbReference type="EMBL" id="BAAARJ010000001">
    <property type="protein sequence ID" value="GAA2593722.1"/>
    <property type="molecule type" value="Genomic_DNA"/>
</dbReference>
<dbReference type="InterPro" id="IPR050345">
    <property type="entry name" value="Aliph_Amidase/BUP"/>
</dbReference>
<dbReference type="InterPro" id="IPR001110">
    <property type="entry name" value="UPF0012_CS"/>
</dbReference>
<dbReference type="InterPro" id="IPR044083">
    <property type="entry name" value="RamA-like"/>
</dbReference>
<dbReference type="PANTHER" id="PTHR43674:SF2">
    <property type="entry name" value="BETA-UREIDOPROPIONASE"/>
    <property type="match status" value="1"/>
</dbReference>